<keyword evidence="2" id="KW-1185">Reference proteome</keyword>
<protein>
    <submittedName>
        <fullName evidence="3">Yae1_N domain-containing protein</fullName>
    </submittedName>
</protein>
<dbReference type="Proteomes" id="UP000282613">
    <property type="component" value="Unassembled WGS sequence"/>
</dbReference>
<evidence type="ECO:0000313" key="3">
    <source>
        <dbReference type="WBParaSite" id="TASK_0000331101-mRNA-1"/>
    </source>
</evidence>
<proteinExistence type="predicted"/>
<organism evidence="3">
    <name type="scientific">Taenia asiatica</name>
    <name type="common">Asian tapeworm</name>
    <dbReference type="NCBI Taxonomy" id="60517"/>
    <lineage>
        <taxon>Eukaryota</taxon>
        <taxon>Metazoa</taxon>
        <taxon>Spiralia</taxon>
        <taxon>Lophotrochozoa</taxon>
        <taxon>Platyhelminthes</taxon>
        <taxon>Cestoda</taxon>
        <taxon>Eucestoda</taxon>
        <taxon>Cyclophyllidea</taxon>
        <taxon>Taeniidae</taxon>
        <taxon>Taenia</taxon>
    </lineage>
</organism>
<dbReference type="OrthoDB" id="6256937at2759"/>
<sequence length="142" mass="15804">MEDVFDLSGTDKEAEIEVANQEWLKQMRNVVTCGEREAISDAFDSRSSDIFDRGLDVGFEAVRDLAVLKGRVLYYKSLQNTDGSLADQLLTDLDSLMSEIIKTFASSRDRPAVGEVVLSSDLSNKVANIKEQANKLLVVRKE</sequence>
<evidence type="ECO:0000313" key="1">
    <source>
        <dbReference type="EMBL" id="VDK31622.1"/>
    </source>
</evidence>
<reference evidence="3" key="1">
    <citation type="submission" date="2017-02" db="UniProtKB">
        <authorList>
            <consortium name="WormBaseParasite"/>
        </authorList>
    </citation>
    <scope>IDENTIFICATION</scope>
</reference>
<reference evidence="1 2" key="2">
    <citation type="submission" date="2018-11" db="EMBL/GenBank/DDBJ databases">
        <authorList>
            <consortium name="Pathogen Informatics"/>
        </authorList>
    </citation>
    <scope>NUCLEOTIDE SEQUENCE [LARGE SCALE GENOMIC DNA]</scope>
</reference>
<dbReference type="EMBL" id="UYRS01018294">
    <property type="protein sequence ID" value="VDK31622.1"/>
    <property type="molecule type" value="Genomic_DNA"/>
</dbReference>
<name>A0A0R3W0U5_TAEAS</name>
<accession>A0A0R3W0U5</accession>
<dbReference type="WBParaSite" id="TASK_0000331101-mRNA-1">
    <property type="protein sequence ID" value="TASK_0000331101-mRNA-1"/>
    <property type="gene ID" value="TASK_0000331101"/>
</dbReference>
<gene>
    <name evidence="1" type="ORF">TASK_LOCUS3312</name>
</gene>
<dbReference type="AlphaFoldDB" id="A0A0R3W0U5"/>
<evidence type="ECO:0000313" key="2">
    <source>
        <dbReference type="Proteomes" id="UP000282613"/>
    </source>
</evidence>